<evidence type="ECO:0000313" key="4">
    <source>
        <dbReference type="Proteomes" id="UP000287651"/>
    </source>
</evidence>
<evidence type="ECO:0000256" key="2">
    <source>
        <dbReference type="SAM" id="Phobius"/>
    </source>
</evidence>
<evidence type="ECO:0000313" key="3">
    <source>
        <dbReference type="EMBL" id="RRT38937.1"/>
    </source>
</evidence>
<feature type="transmembrane region" description="Helical" evidence="2">
    <location>
        <begin position="20"/>
        <end position="38"/>
    </location>
</feature>
<evidence type="ECO:0000256" key="1">
    <source>
        <dbReference type="SAM" id="MobiDB-lite"/>
    </source>
</evidence>
<comment type="caution">
    <text evidence="3">The sequence shown here is derived from an EMBL/GenBank/DDBJ whole genome shotgun (WGS) entry which is preliminary data.</text>
</comment>
<keyword evidence="2" id="KW-0812">Transmembrane</keyword>
<dbReference type="EMBL" id="AMZH03020672">
    <property type="protein sequence ID" value="RRT38937.1"/>
    <property type="molecule type" value="Genomic_DNA"/>
</dbReference>
<feature type="compositionally biased region" description="Basic residues" evidence="1">
    <location>
        <begin position="112"/>
        <end position="126"/>
    </location>
</feature>
<sequence length="154" mass="16919">MNSRITGGGAVDHPTHRTRLFFRGPHGIIVIVVAIMGARKPLIAGHATGYVAYPDINRSGVVLGSTVADAKPKWSQSPMLLVSSPTGSSAVEYFGFIEDKSRRYHGIESRRQKSKPRMRSQRRRRGDSKPGPSRHSMVATLHLHRPASPSEIKS</sequence>
<feature type="region of interest" description="Disordered" evidence="1">
    <location>
        <begin position="104"/>
        <end position="154"/>
    </location>
</feature>
<keyword evidence="2" id="KW-0472">Membrane</keyword>
<reference evidence="3 4" key="1">
    <citation type="journal article" date="2014" name="Agronomy (Basel)">
        <title>A Draft Genome Sequence for Ensete ventricosum, the Drought-Tolerant Tree Against Hunger.</title>
        <authorList>
            <person name="Harrison J."/>
            <person name="Moore K.A."/>
            <person name="Paszkiewicz K."/>
            <person name="Jones T."/>
            <person name="Grant M."/>
            <person name="Ambacheew D."/>
            <person name="Muzemil S."/>
            <person name="Studholme D.J."/>
        </authorList>
    </citation>
    <scope>NUCLEOTIDE SEQUENCE [LARGE SCALE GENOMIC DNA]</scope>
</reference>
<protein>
    <submittedName>
        <fullName evidence="3">Uncharacterized protein</fullName>
    </submittedName>
</protein>
<keyword evidence="2" id="KW-1133">Transmembrane helix</keyword>
<accession>A0A426XHF7</accession>
<dbReference type="AlphaFoldDB" id="A0A426XHF7"/>
<gene>
    <name evidence="3" type="ORF">B296_00041205</name>
</gene>
<proteinExistence type="predicted"/>
<organism evidence="3 4">
    <name type="scientific">Ensete ventricosum</name>
    <name type="common">Abyssinian banana</name>
    <name type="synonym">Musa ensete</name>
    <dbReference type="NCBI Taxonomy" id="4639"/>
    <lineage>
        <taxon>Eukaryota</taxon>
        <taxon>Viridiplantae</taxon>
        <taxon>Streptophyta</taxon>
        <taxon>Embryophyta</taxon>
        <taxon>Tracheophyta</taxon>
        <taxon>Spermatophyta</taxon>
        <taxon>Magnoliopsida</taxon>
        <taxon>Liliopsida</taxon>
        <taxon>Zingiberales</taxon>
        <taxon>Musaceae</taxon>
        <taxon>Ensete</taxon>
    </lineage>
</organism>
<name>A0A426XHF7_ENSVE</name>
<dbReference type="Proteomes" id="UP000287651">
    <property type="component" value="Unassembled WGS sequence"/>
</dbReference>